<keyword evidence="4" id="KW-1185">Reference proteome</keyword>
<protein>
    <submittedName>
        <fullName evidence="3">Phage integrase family protein</fullName>
    </submittedName>
</protein>
<dbReference type="CDD" id="cd00397">
    <property type="entry name" value="DNA_BRE_C"/>
    <property type="match status" value="1"/>
</dbReference>
<keyword evidence="1" id="KW-0233">DNA recombination</keyword>
<name>A0A2P8F7M2_9RHOB</name>
<dbReference type="InterPro" id="IPR011010">
    <property type="entry name" value="DNA_brk_join_enz"/>
</dbReference>
<feature type="domain" description="Tyr recombinase" evidence="2">
    <location>
        <begin position="1"/>
        <end position="156"/>
    </location>
</feature>
<reference evidence="3 4" key="1">
    <citation type="submission" date="2018-03" db="EMBL/GenBank/DDBJ databases">
        <title>Genomic Encyclopedia of Archaeal and Bacterial Type Strains, Phase II (KMG-II): from individual species to whole genera.</title>
        <authorList>
            <person name="Goeker M."/>
        </authorList>
    </citation>
    <scope>NUCLEOTIDE SEQUENCE [LARGE SCALE GENOMIC DNA]</scope>
    <source>
        <strain evidence="3 4">DSM 100673</strain>
    </source>
</reference>
<dbReference type="Gene3D" id="1.10.443.10">
    <property type="entry name" value="Intergrase catalytic core"/>
    <property type="match status" value="1"/>
</dbReference>
<accession>A0A2P8F7M2</accession>
<evidence type="ECO:0000313" key="3">
    <source>
        <dbReference type="EMBL" id="PSL17726.1"/>
    </source>
</evidence>
<dbReference type="GO" id="GO:0015074">
    <property type="term" value="P:DNA integration"/>
    <property type="evidence" value="ECO:0007669"/>
    <property type="project" value="InterPro"/>
</dbReference>
<dbReference type="GO" id="GO:0003677">
    <property type="term" value="F:DNA binding"/>
    <property type="evidence" value="ECO:0007669"/>
    <property type="project" value="InterPro"/>
</dbReference>
<evidence type="ECO:0000313" key="4">
    <source>
        <dbReference type="Proteomes" id="UP000240418"/>
    </source>
</evidence>
<dbReference type="InterPro" id="IPR002104">
    <property type="entry name" value="Integrase_catalytic"/>
</dbReference>
<dbReference type="InterPro" id="IPR013762">
    <property type="entry name" value="Integrase-like_cat_sf"/>
</dbReference>
<dbReference type="Pfam" id="PF00589">
    <property type="entry name" value="Phage_integrase"/>
    <property type="match status" value="1"/>
</dbReference>
<dbReference type="SUPFAM" id="SSF56349">
    <property type="entry name" value="DNA breaking-rejoining enzymes"/>
    <property type="match status" value="1"/>
</dbReference>
<dbReference type="OrthoDB" id="9803188at2"/>
<dbReference type="EMBL" id="PYGJ01000015">
    <property type="protein sequence ID" value="PSL17726.1"/>
    <property type="molecule type" value="Genomic_DNA"/>
</dbReference>
<sequence length="168" mass="19515">MRTKNFAQLELDENVTAHRNGTYTNYSIRVDAKDVKNKEHIEVVLNPHASKILHSYIMKHRHLLTSANGPALFPKKGSGKPRDPRNFGSDIKSLIYRETGLKVHAHLFRHLAGHLYLKKRPGNFETVRRLLKHKRLETTMTFYADLSNQWAHEHYDEVVLGKWSGNHD</sequence>
<gene>
    <name evidence="3" type="ORF">CLV88_11573</name>
</gene>
<dbReference type="AlphaFoldDB" id="A0A2P8F7M2"/>
<evidence type="ECO:0000256" key="1">
    <source>
        <dbReference type="ARBA" id="ARBA00023172"/>
    </source>
</evidence>
<proteinExistence type="predicted"/>
<evidence type="ECO:0000259" key="2">
    <source>
        <dbReference type="PROSITE" id="PS51898"/>
    </source>
</evidence>
<comment type="caution">
    <text evidence="3">The sequence shown here is derived from an EMBL/GenBank/DDBJ whole genome shotgun (WGS) entry which is preliminary data.</text>
</comment>
<organism evidence="3 4">
    <name type="scientific">Shimia abyssi</name>
    <dbReference type="NCBI Taxonomy" id="1662395"/>
    <lineage>
        <taxon>Bacteria</taxon>
        <taxon>Pseudomonadati</taxon>
        <taxon>Pseudomonadota</taxon>
        <taxon>Alphaproteobacteria</taxon>
        <taxon>Rhodobacterales</taxon>
        <taxon>Roseobacteraceae</taxon>
    </lineage>
</organism>
<dbReference type="RefSeq" id="WP_106609841.1">
    <property type="nucleotide sequence ID" value="NZ_PYGJ01000015.1"/>
</dbReference>
<dbReference type="Proteomes" id="UP000240418">
    <property type="component" value="Unassembled WGS sequence"/>
</dbReference>
<dbReference type="GO" id="GO:0006310">
    <property type="term" value="P:DNA recombination"/>
    <property type="evidence" value="ECO:0007669"/>
    <property type="project" value="UniProtKB-KW"/>
</dbReference>
<dbReference type="PROSITE" id="PS51898">
    <property type="entry name" value="TYR_RECOMBINASE"/>
    <property type="match status" value="1"/>
</dbReference>